<name>A0A078FBA6_BRANA</name>
<organism evidence="2 3">
    <name type="scientific">Brassica napus</name>
    <name type="common">Rape</name>
    <dbReference type="NCBI Taxonomy" id="3708"/>
    <lineage>
        <taxon>Eukaryota</taxon>
        <taxon>Viridiplantae</taxon>
        <taxon>Streptophyta</taxon>
        <taxon>Embryophyta</taxon>
        <taxon>Tracheophyta</taxon>
        <taxon>Spermatophyta</taxon>
        <taxon>Magnoliopsida</taxon>
        <taxon>eudicotyledons</taxon>
        <taxon>Gunneridae</taxon>
        <taxon>Pentapetalae</taxon>
        <taxon>rosids</taxon>
        <taxon>malvids</taxon>
        <taxon>Brassicales</taxon>
        <taxon>Brassicaceae</taxon>
        <taxon>Brassiceae</taxon>
        <taxon>Brassica</taxon>
    </lineage>
</organism>
<sequence length="142" mass="15447">MGIGIRPWQNTRSDLAYVASGYAVGLLGAGLELVGFAWSVSFCGSSSHLRLFPVEAHVGSTVWRSALRFSFLWSSSWQFGCVKVDWVQRLWIGFSWAVDLLGSLMVFSPEADVPNQSPYPIWVSGVVVGVDAEAVGAVCFKV</sequence>
<dbReference type="EMBL" id="LK031993">
    <property type="protein sequence ID" value="CDY09143.1"/>
    <property type="molecule type" value="Genomic_DNA"/>
</dbReference>
<dbReference type="PaxDb" id="3708-A0A078FBA6"/>
<proteinExistence type="predicted"/>
<accession>A0A078FBA6</accession>
<keyword evidence="1" id="KW-0472">Membrane</keyword>
<evidence type="ECO:0000313" key="2">
    <source>
        <dbReference type="EMBL" id="CDY09143.1"/>
    </source>
</evidence>
<protein>
    <submittedName>
        <fullName evidence="2">BnaA02g05690D protein</fullName>
    </submittedName>
</protein>
<dbReference type="AlphaFoldDB" id="A0A078FBA6"/>
<evidence type="ECO:0000256" key="1">
    <source>
        <dbReference type="SAM" id="Phobius"/>
    </source>
</evidence>
<keyword evidence="1" id="KW-1133">Transmembrane helix</keyword>
<dbReference type="Gramene" id="CDY09143">
    <property type="protein sequence ID" value="CDY09143"/>
    <property type="gene ID" value="GSBRNA2T00001372001"/>
</dbReference>
<gene>
    <name evidence="2" type="primary">BnaA02g05690D</name>
    <name evidence="2" type="ORF">GSBRNA2T00001372001</name>
</gene>
<reference evidence="2 3" key="1">
    <citation type="journal article" date="2014" name="Science">
        <title>Plant genetics. Early allopolyploid evolution in the post-Neolithic Brassica napus oilseed genome.</title>
        <authorList>
            <person name="Chalhoub B."/>
            <person name="Denoeud F."/>
            <person name="Liu S."/>
            <person name="Parkin I.A."/>
            <person name="Tang H."/>
            <person name="Wang X."/>
            <person name="Chiquet J."/>
            <person name="Belcram H."/>
            <person name="Tong C."/>
            <person name="Samans B."/>
            <person name="Correa M."/>
            <person name="Da Silva C."/>
            <person name="Just J."/>
            <person name="Falentin C."/>
            <person name="Koh C.S."/>
            <person name="Le Clainche I."/>
            <person name="Bernard M."/>
            <person name="Bento P."/>
            <person name="Noel B."/>
            <person name="Labadie K."/>
            <person name="Alberti A."/>
            <person name="Charles M."/>
            <person name="Arnaud D."/>
            <person name="Guo H."/>
            <person name="Daviaud C."/>
            <person name="Alamery S."/>
            <person name="Jabbari K."/>
            <person name="Zhao M."/>
            <person name="Edger P.P."/>
            <person name="Chelaifa H."/>
            <person name="Tack D."/>
            <person name="Lassalle G."/>
            <person name="Mestiri I."/>
            <person name="Schnel N."/>
            <person name="Le Paslier M.C."/>
            <person name="Fan G."/>
            <person name="Renault V."/>
            <person name="Bayer P.E."/>
            <person name="Golicz A.A."/>
            <person name="Manoli S."/>
            <person name="Lee T.H."/>
            <person name="Thi V.H."/>
            <person name="Chalabi S."/>
            <person name="Hu Q."/>
            <person name="Fan C."/>
            <person name="Tollenaere R."/>
            <person name="Lu Y."/>
            <person name="Battail C."/>
            <person name="Shen J."/>
            <person name="Sidebottom C.H."/>
            <person name="Wang X."/>
            <person name="Canaguier A."/>
            <person name="Chauveau A."/>
            <person name="Berard A."/>
            <person name="Deniot G."/>
            <person name="Guan M."/>
            <person name="Liu Z."/>
            <person name="Sun F."/>
            <person name="Lim Y.P."/>
            <person name="Lyons E."/>
            <person name="Town C.D."/>
            <person name="Bancroft I."/>
            <person name="Wang X."/>
            <person name="Meng J."/>
            <person name="Ma J."/>
            <person name="Pires J.C."/>
            <person name="King G.J."/>
            <person name="Brunel D."/>
            <person name="Delourme R."/>
            <person name="Renard M."/>
            <person name="Aury J.M."/>
            <person name="Adams K.L."/>
            <person name="Batley J."/>
            <person name="Snowdon R.J."/>
            <person name="Tost J."/>
            <person name="Edwards D."/>
            <person name="Zhou Y."/>
            <person name="Hua W."/>
            <person name="Sharpe A.G."/>
            <person name="Paterson A.H."/>
            <person name="Guan C."/>
            <person name="Wincker P."/>
        </authorList>
    </citation>
    <scope>NUCLEOTIDE SEQUENCE [LARGE SCALE GENOMIC DNA]</scope>
    <source>
        <strain evidence="3">cv. Darmor-bzh</strain>
    </source>
</reference>
<feature type="transmembrane region" description="Helical" evidence="1">
    <location>
        <begin position="15"/>
        <end position="40"/>
    </location>
</feature>
<dbReference type="Proteomes" id="UP000028999">
    <property type="component" value="Unassembled WGS sequence"/>
</dbReference>
<evidence type="ECO:0000313" key="3">
    <source>
        <dbReference type="Proteomes" id="UP000028999"/>
    </source>
</evidence>
<keyword evidence="1" id="KW-0812">Transmembrane</keyword>
<keyword evidence="3" id="KW-1185">Reference proteome</keyword>